<evidence type="ECO:0000313" key="1">
    <source>
        <dbReference type="EMBL" id="KAI0058560.1"/>
    </source>
</evidence>
<name>A0ACB8SRH2_9AGAM</name>
<keyword evidence="2" id="KW-1185">Reference proteome</keyword>
<organism evidence="1 2">
    <name type="scientific">Artomyces pyxidatus</name>
    <dbReference type="NCBI Taxonomy" id="48021"/>
    <lineage>
        <taxon>Eukaryota</taxon>
        <taxon>Fungi</taxon>
        <taxon>Dikarya</taxon>
        <taxon>Basidiomycota</taxon>
        <taxon>Agaricomycotina</taxon>
        <taxon>Agaricomycetes</taxon>
        <taxon>Russulales</taxon>
        <taxon>Auriscalpiaceae</taxon>
        <taxon>Artomyces</taxon>
    </lineage>
</organism>
<dbReference type="Proteomes" id="UP000814140">
    <property type="component" value="Unassembled WGS sequence"/>
</dbReference>
<sequence length="184" mass="21312">MSTLISTTTSTASESTPSPLNSDVGADEEPLFSDKYYQSARYREWMKTALQRRRHRPQLTPDIDPAFTPSPLEYHFGLSIKEDKLLEYVISKDLLDDDDDFPVDVLTLQVHATEYLQNLTENPTLYTAAPFTEKNDDIVVALYSNYTIRDNKYIDDHERQILDIVRKELLLEGQAPMWYWDLGN</sequence>
<reference evidence="1" key="1">
    <citation type="submission" date="2021-03" db="EMBL/GenBank/DDBJ databases">
        <authorList>
            <consortium name="DOE Joint Genome Institute"/>
            <person name="Ahrendt S."/>
            <person name="Looney B.P."/>
            <person name="Miyauchi S."/>
            <person name="Morin E."/>
            <person name="Drula E."/>
            <person name="Courty P.E."/>
            <person name="Chicoki N."/>
            <person name="Fauchery L."/>
            <person name="Kohler A."/>
            <person name="Kuo A."/>
            <person name="Labutti K."/>
            <person name="Pangilinan J."/>
            <person name="Lipzen A."/>
            <person name="Riley R."/>
            <person name="Andreopoulos W."/>
            <person name="He G."/>
            <person name="Johnson J."/>
            <person name="Barry K.W."/>
            <person name="Grigoriev I.V."/>
            <person name="Nagy L."/>
            <person name="Hibbett D."/>
            <person name="Henrissat B."/>
            <person name="Matheny P.B."/>
            <person name="Labbe J."/>
            <person name="Martin F."/>
        </authorList>
    </citation>
    <scope>NUCLEOTIDE SEQUENCE</scope>
    <source>
        <strain evidence="1">HHB10654</strain>
    </source>
</reference>
<dbReference type="EMBL" id="MU277234">
    <property type="protein sequence ID" value="KAI0058560.1"/>
    <property type="molecule type" value="Genomic_DNA"/>
</dbReference>
<proteinExistence type="predicted"/>
<gene>
    <name evidence="1" type="ORF">BV25DRAFT_1229471</name>
</gene>
<reference evidence="1" key="2">
    <citation type="journal article" date="2022" name="New Phytol.">
        <title>Evolutionary transition to the ectomycorrhizal habit in the genomes of a hyperdiverse lineage of mushroom-forming fungi.</title>
        <authorList>
            <person name="Looney B."/>
            <person name="Miyauchi S."/>
            <person name="Morin E."/>
            <person name="Drula E."/>
            <person name="Courty P.E."/>
            <person name="Kohler A."/>
            <person name="Kuo A."/>
            <person name="LaButti K."/>
            <person name="Pangilinan J."/>
            <person name="Lipzen A."/>
            <person name="Riley R."/>
            <person name="Andreopoulos W."/>
            <person name="He G."/>
            <person name="Johnson J."/>
            <person name="Nolan M."/>
            <person name="Tritt A."/>
            <person name="Barry K.W."/>
            <person name="Grigoriev I.V."/>
            <person name="Nagy L.G."/>
            <person name="Hibbett D."/>
            <person name="Henrissat B."/>
            <person name="Matheny P.B."/>
            <person name="Labbe J."/>
            <person name="Martin F.M."/>
        </authorList>
    </citation>
    <scope>NUCLEOTIDE SEQUENCE</scope>
    <source>
        <strain evidence="1">HHB10654</strain>
    </source>
</reference>
<protein>
    <submittedName>
        <fullName evidence="1">Uncharacterized protein</fullName>
    </submittedName>
</protein>
<accession>A0ACB8SRH2</accession>
<evidence type="ECO:0000313" key="2">
    <source>
        <dbReference type="Proteomes" id="UP000814140"/>
    </source>
</evidence>
<comment type="caution">
    <text evidence="1">The sequence shown here is derived from an EMBL/GenBank/DDBJ whole genome shotgun (WGS) entry which is preliminary data.</text>
</comment>